<feature type="transmembrane region" description="Helical" evidence="1">
    <location>
        <begin position="137"/>
        <end position="154"/>
    </location>
</feature>
<dbReference type="Proteomes" id="UP000661077">
    <property type="component" value="Unassembled WGS sequence"/>
</dbReference>
<organism evidence="2 3">
    <name type="scientific">Steroidobacter gossypii</name>
    <dbReference type="NCBI Taxonomy" id="2805490"/>
    <lineage>
        <taxon>Bacteria</taxon>
        <taxon>Pseudomonadati</taxon>
        <taxon>Pseudomonadota</taxon>
        <taxon>Gammaproteobacteria</taxon>
        <taxon>Steroidobacterales</taxon>
        <taxon>Steroidobacteraceae</taxon>
        <taxon>Steroidobacter</taxon>
    </lineage>
</organism>
<proteinExistence type="predicted"/>
<gene>
    <name evidence="2" type="ORF">JM946_19460</name>
</gene>
<feature type="transmembrane region" description="Helical" evidence="1">
    <location>
        <begin position="53"/>
        <end position="82"/>
    </location>
</feature>
<feature type="transmembrane region" description="Helical" evidence="1">
    <location>
        <begin position="12"/>
        <end position="33"/>
    </location>
</feature>
<dbReference type="EMBL" id="JAEVLS010000004">
    <property type="protein sequence ID" value="MBM0106919.1"/>
    <property type="molecule type" value="Genomic_DNA"/>
</dbReference>
<dbReference type="RefSeq" id="WP_203169031.1">
    <property type="nucleotide sequence ID" value="NZ_JAEVLS010000004.1"/>
</dbReference>
<protein>
    <submittedName>
        <fullName evidence="2">DUF2182 domain-containing protein</fullName>
    </submittedName>
</protein>
<feature type="transmembrane region" description="Helical" evidence="1">
    <location>
        <begin position="192"/>
        <end position="225"/>
    </location>
</feature>
<keyword evidence="1" id="KW-1133">Transmembrane helix</keyword>
<keyword evidence="1" id="KW-0812">Transmembrane</keyword>
<evidence type="ECO:0000256" key="1">
    <source>
        <dbReference type="SAM" id="Phobius"/>
    </source>
</evidence>
<keyword evidence="3" id="KW-1185">Reference proteome</keyword>
<evidence type="ECO:0000313" key="3">
    <source>
        <dbReference type="Proteomes" id="UP000661077"/>
    </source>
</evidence>
<comment type="caution">
    <text evidence="2">The sequence shown here is derived from an EMBL/GenBank/DDBJ whole genome shotgun (WGS) entry which is preliminary data.</text>
</comment>
<dbReference type="InterPro" id="IPR018688">
    <property type="entry name" value="PpoB2-like"/>
</dbReference>
<sequence length="254" mass="27877">MPTPPYLRDKVLVIVGLAGVVACAWAYLIPASLDMYGRMDGVAAWMMETTWDAHYVLLIFLMWAVMMIAMMLPSALPTILIFHRAARNDSNIRSPARRIVAFVAGYMLAWFGFSAGATLLQWGLAEAALLSPMMVSASPWLGGALLIVAGIYQWTPIKYACLRQCRSPISFLMEHWRPGMPRALRLGLRHGLYCVGCCWALMLLLFVGGVMSLLWIGAITLFVLLEKLAPVGVQGGRLSGVALVIAGMWVMLSV</sequence>
<accession>A0ABS1X148</accession>
<dbReference type="Pfam" id="PF09948">
    <property type="entry name" value="PpoB2"/>
    <property type="match status" value="1"/>
</dbReference>
<name>A0ABS1X148_9GAMM</name>
<feature type="transmembrane region" description="Helical" evidence="1">
    <location>
        <begin position="103"/>
        <end position="125"/>
    </location>
</feature>
<evidence type="ECO:0000313" key="2">
    <source>
        <dbReference type="EMBL" id="MBM0106919.1"/>
    </source>
</evidence>
<reference evidence="2 3" key="1">
    <citation type="journal article" date="2021" name="Int. J. Syst. Evol. Microbiol.">
        <title>Steroidobacter gossypii sp. nov., isolated from soil of cotton cropping field.</title>
        <authorList>
            <person name="Huang R."/>
            <person name="Yang S."/>
            <person name="Zhen C."/>
            <person name="Liu W."/>
        </authorList>
    </citation>
    <scope>NUCLEOTIDE SEQUENCE [LARGE SCALE GENOMIC DNA]</scope>
    <source>
        <strain evidence="2 3">S1-65</strain>
    </source>
</reference>
<feature type="transmembrane region" description="Helical" evidence="1">
    <location>
        <begin position="231"/>
        <end position="252"/>
    </location>
</feature>
<keyword evidence="1" id="KW-0472">Membrane</keyword>